<dbReference type="InterPro" id="IPR001708">
    <property type="entry name" value="YidC/ALB3/OXA1/COX18"/>
</dbReference>
<organism evidence="12 13">
    <name type="scientific">Candidatus Harrisonbacteria bacterium CG10_big_fil_rev_8_21_14_0_10_38_8</name>
    <dbReference type="NCBI Taxonomy" id="1974582"/>
    <lineage>
        <taxon>Bacteria</taxon>
        <taxon>Candidatus Harrisoniibacteriota</taxon>
    </lineage>
</organism>
<dbReference type="EMBL" id="PFAY01000009">
    <property type="protein sequence ID" value="PIT93222.1"/>
    <property type="molecule type" value="Genomic_DNA"/>
</dbReference>
<evidence type="ECO:0000256" key="10">
    <source>
        <dbReference type="SAM" id="Phobius"/>
    </source>
</evidence>
<evidence type="ECO:0000256" key="6">
    <source>
        <dbReference type="ARBA" id="ARBA00022989"/>
    </source>
</evidence>
<comment type="caution">
    <text evidence="12">The sequence shown here is derived from an EMBL/GenBank/DDBJ whole genome shotgun (WGS) entry which is preliminary data.</text>
</comment>
<keyword evidence="7 10" id="KW-0472">Membrane</keyword>
<feature type="transmembrane region" description="Helical" evidence="10">
    <location>
        <begin position="7"/>
        <end position="24"/>
    </location>
</feature>
<feature type="transmembrane region" description="Helical" evidence="10">
    <location>
        <begin position="30"/>
        <end position="49"/>
    </location>
</feature>
<dbReference type="Pfam" id="PF02096">
    <property type="entry name" value="60KD_IMP"/>
    <property type="match status" value="1"/>
</dbReference>
<keyword evidence="2" id="KW-0813">Transport</keyword>
<comment type="subcellular location">
    <subcellularLocation>
        <location evidence="1">Cell membrane</location>
        <topology evidence="1">Multi-pass membrane protein</topology>
    </subcellularLocation>
    <subcellularLocation>
        <location evidence="9">Membrane</location>
        <topology evidence="9">Multi-pass membrane protein</topology>
    </subcellularLocation>
</comment>
<reference evidence="13" key="1">
    <citation type="submission" date="2017-09" db="EMBL/GenBank/DDBJ databases">
        <title>Depth-based differentiation of microbial function through sediment-hosted aquifers and enrichment of novel symbionts in the deep terrestrial subsurface.</title>
        <authorList>
            <person name="Probst A.J."/>
            <person name="Ladd B."/>
            <person name="Jarett J.K."/>
            <person name="Geller-Mcgrath D.E."/>
            <person name="Sieber C.M.K."/>
            <person name="Emerson J.B."/>
            <person name="Anantharaman K."/>
            <person name="Thomas B.C."/>
            <person name="Malmstrom R."/>
            <person name="Stieglmeier M."/>
            <person name="Klingl A."/>
            <person name="Woyke T."/>
            <person name="Ryan C.M."/>
            <person name="Banfield J.F."/>
        </authorList>
    </citation>
    <scope>NUCLEOTIDE SEQUENCE [LARGE SCALE GENOMIC DNA]</scope>
</reference>
<dbReference type="GO" id="GO:0032977">
    <property type="term" value="F:membrane insertase activity"/>
    <property type="evidence" value="ECO:0007669"/>
    <property type="project" value="InterPro"/>
</dbReference>
<proteinExistence type="inferred from homology"/>
<keyword evidence="8" id="KW-0143">Chaperone</keyword>
<evidence type="ECO:0000256" key="2">
    <source>
        <dbReference type="ARBA" id="ARBA00022448"/>
    </source>
</evidence>
<sequence length="238" mass="27335">MRTLFNTLLVEPFLNALVFIYEYITFEDLGFAIIVLTIIIRFILYPLFYKSIKSQAMVQKIQPQITEIQKKYKTDKEKQAQELMRVYKENNVNPFASIGYIFAQLPILWAVYAVFLKPFNEETFISLYSFIPQPEHISSTFLQLIDLTKPNIIIVGVAVIVQYIHARLSLPRIKQQAQGQAAKMAKYMVYAGPIIALIILPNFSAAIGLYWATSSVFTIFQQIIINKQIYGTETTGKN</sequence>
<comment type="similarity">
    <text evidence="9">Belongs to the OXA1/ALB3/YidC family.</text>
</comment>
<evidence type="ECO:0000256" key="1">
    <source>
        <dbReference type="ARBA" id="ARBA00004651"/>
    </source>
</evidence>
<dbReference type="CDD" id="cd20070">
    <property type="entry name" value="5TM_YidC_Alb3"/>
    <property type="match status" value="1"/>
</dbReference>
<evidence type="ECO:0000313" key="12">
    <source>
        <dbReference type="EMBL" id="PIT93222.1"/>
    </source>
</evidence>
<dbReference type="NCBIfam" id="TIGR03592">
    <property type="entry name" value="yidC_oxa1_cterm"/>
    <property type="match status" value="1"/>
</dbReference>
<evidence type="ECO:0000256" key="9">
    <source>
        <dbReference type="RuleBase" id="RU003945"/>
    </source>
</evidence>
<keyword evidence="3" id="KW-1003">Cell membrane</keyword>
<dbReference type="InterPro" id="IPR047196">
    <property type="entry name" value="YidC_ALB_C"/>
</dbReference>
<dbReference type="PANTHER" id="PTHR12428">
    <property type="entry name" value="OXA1"/>
    <property type="match status" value="1"/>
</dbReference>
<feature type="domain" description="Membrane insertase YidC/Oxa/ALB C-terminal" evidence="11">
    <location>
        <begin position="30"/>
        <end position="227"/>
    </location>
</feature>
<dbReference type="GO" id="GO:0051205">
    <property type="term" value="P:protein insertion into membrane"/>
    <property type="evidence" value="ECO:0007669"/>
    <property type="project" value="TreeGrafter"/>
</dbReference>
<evidence type="ECO:0000259" key="11">
    <source>
        <dbReference type="Pfam" id="PF02096"/>
    </source>
</evidence>
<keyword evidence="6 10" id="KW-1133">Transmembrane helix</keyword>
<evidence type="ECO:0000256" key="5">
    <source>
        <dbReference type="ARBA" id="ARBA00022927"/>
    </source>
</evidence>
<evidence type="ECO:0000256" key="4">
    <source>
        <dbReference type="ARBA" id="ARBA00022692"/>
    </source>
</evidence>
<feature type="transmembrane region" description="Helical" evidence="10">
    <location>
        <begin position="187"/>
        <end position="212"/>
    </location>
</feature>
<dbReference type="PANTHER" id="PTHR12428:SF65">
    <property type="entry name" value="CYTOCHROME C OXIDASE ASSEMBLY PROTEIN COX18, MITOCHONDRIAL"/>
    <property type="match status" value="1"/>
</dbReference>
<keyword evidence="5" id="KW-0653">Protein transport</keyword>
<accession>A0A2M6WKB3</accession>
<dbReference type="Proteomes" id="UP000229112">
    <property type="component" value="Unassembled WGS sequence"/>
</dbReference>
<dbReference type="InterPro" id="IPR028055">
    <property type="entry name" value="YidC/Oxa/ALB_C"/>
</dbReference>
<dbReference type="GO" id="GO:0005886">
    <property type="term" value="C:plasma membrane"/>
    <property type="evidence" value="ECO:0007669"/>
    <property type="project" value="UniProtKB-SubCell"/>
</dbReference>
<keyword evidence="4 9" id="KW-0812">Transmembrane</keyword>
<gene>
    <name evidence="12" type="ORF">COU06_01230</name>
</gene>
<feature type="transmembrane region" description="Helical" evidence="10">
    <location>
        <begin position="147"/>
        <end position="166"/>
    </location>
</feature>
<evidence type="ECO:0000256" key="3">
    <source>
        <dbReference type="ARBA" id="ARBA00022475"/>
    </source>
</evidence>
<feature type="transmembrane region" description="Helical" evidence="10">
    <location>
        <begin position="94"/>
        <end position="115"/>
    </location>
</feature>
<protein>
    <recommendedName>
        <fullName evidence="11">Membrane insertase YidC/Oxa/ALB C-terminal domain-containing protein</fullName>
    </recommendedName>
</protein>
<dbReference type="AlphaFoldDB" id="A0A2M6WKB3"/>
<evidence type="ECO:0000313" key="13">
    <source>
        <dbReference type="Proteomes" id="UP000229112"/>
    </source>
</evidence>
<name>A0A2M6WKB3_9BACT</name>
<dbReference type="GO" id="GO:0015031">
    <property type="term" value="P:protein transport"/>
    <property type="evidence" value="ECO:0007669"/>
    <property type="project" value="UniProtKB-KW"/>
</dbReference>
<evidence type="ECO:0000256" key="8">
    <source>
        <dbReference type="ARBA" id="ARBA00023186"/>
    </source>
</evidence>
<evidence type="ECO:0000256" key="7">
    <source>
        <dbReference type="ARBA" id="ARBA00023136"/>
    </source>
</evidence>